<protein>
    <submittedName>
        <fullName evidence="2">Uncharacterized protein</fullName>
    </submittedName>
</protein>
<dbReference type="EMBL" id="JAHQIW010000586">
    <property type="protein sequence ID" value="KAJ1348973.1"/>
    <property type="molecule type" value="Genomic_DNA"/>
</dbReference>
<dbReference type="Proteomes" id="UP001196413">
    <property type="component" value="Unassembled WGS sequence"/>
</dbReference>
<feature type="region of interest" description="Disordered" evidence="1">
    <location>
        <begin position="41"/>
        <end position="69"/>
    </location>
</feature>
<reference evidence="2" key="1">
    <citation type="submission" date="2021-06" db="EMBL/GenBank/DDBJ databases">
        <title>Parelaphostrongylus tenuis whole genome reference sequence.</title>
        <authorList>
            <person name="Garwood T.J."/>
            <person name="Larsen P.A."/>
            <person name="Fountain-Jones N.M."/>
            <person name="Garbe J.R."/>
            <person name="Macchietto M.G."/>
            <person name="Kania S.A."/>
            <person name="Gerhold R.W."/>
            <person name="Richards J.E."/>
            <person name="Wolf T.M."/>
        </authorList>
    </citation>
    <scope>NUCLEOTIDE SEQUENCE</scope>
    <source>
        <strain evidence="2">MNPRO001-30</strain>
        <tissue evidence="2">Meninges</tissue>
    </source>
</reference>
<keyword evidence="3" id="KW-1185">Reference proteome</keyword>
<accession>A0AAD5QEF2</accession>
<gene>
    <name evidence="2" type="ORF">KIN20_004386</name>
</gene>
<evidence type="ECO:0000313" key="3">
    <source>
        <dbReference type="Proteomes" id="UP001196413"/>
    </source>
</evidence>
<proteinExistence type="predicted"/>
<dbReference type="AlphaFoldDB" id="A0AAD5QEF2"/>
<organism evidence="2 3">
    <name type="scientific">Parelaphostrongylus tenuis</name>
    <name type="common">Meningeal worm</name>
    <dbReference type="NCBI Taxonomy" id="148309"/>
    <lineage>
        <taxon>Eukaryota</taxon>
        <taxon>Metazoa</taxon>
        <taxon>Ecdysozoa</taxon>
        <taxon>Nematoda</taxon>
        <taxon>Chromadorea</taxon>
        <taxon>Rhabditida</taxon>
        <taxon>Rhabditina</taxon>
        <taxon>Rhabditomorpha</taxon>
        <taxon>Strongyloidea</taxon>
        <taxon>Metastrongylidae</taxon>
        <taxon>Parelaphostrongylus</taxon>
    </lineage>
</organism>
<comment type="caution">
    <text evidence="2">The sequence shown here is derived from an EMBL/GenBank/DDBJ whole genome shotgun (WGS) entry which is preliminary data.</text>
</comment>
<name>A0AAD5QEF2_PARTN</name>
<sequence>MNVDDKLLSDIRSCDDDASFHEVPVKQNQCSVRRRRMMEVDRRAPKTEETAVYENPTCEGEQIKSDSFPLTESFPSYSILRSMDMESNVEKHLEEKDELSTRLDF</sequence>
<evidence type="ECO:0000313" key="2">
    <source>
        <dbReference type="EMBL" id="KAJ1348973.1"/>
    </source>
</evidence>
<evidence type="ECO:0000256" key="1">
    <source>
        <dbReference type="SAM" id="MobiDB-lite"/>
    </source>
</evidence>